<dbReference type="AlphaFoldDB" id="A0A0J8AXQ0"/>
<dbReference type="SUPFAM" id="SSF48371">
    <property type="entry name" value="ARM repeat"/>
    <property type="match status" value="1"/>
</dbReference>
<proteinExistence type="predicted"/>
<accession>A0A0J8AXQ0</accession>
<dbReference type="Gramene" id="KMS93506">
    <property type="protein sequence ID" value="KMS93506"/>
    <property type="gene ID" value="BVRB_030790"/>
</dbReference>
<evidence type="ECO:0000313" key="3">
    <source>
        <dbReference type="Proteomes" id="UP000035740"/>
    </source>
</evidence>
<evidence type="ECO:0000256" key="1">
    <source>
        <dbReference type="PROSITE-ProRule" id="PRU01006"/>
    </source>
</evidence>
<dbReference type="Proteomes" id="UP000035740">
    <property type="component" value="Unassembled WGS sequence"/>
</dbReference>
<dbReference type="InterPro" id="IPR055358">
    <property type="entry name" value="CHCR"/>
</dbReference>
<gene>
    <name evidence="2" type="ORF">BVRB_030790</name>
</gene>
<dbReference type="InterPro" id="IPR000547">
    <property type="entry name" value="Clathrin_H-chain/VPS_repeat"/>
</dbReference>
<reference evidence="2 3" key="1">
    <citation type="journal article" date="2014" name="Nature">
        <title>The genome of the recently domesticated crop plant sugar beet (Beta vulgaris).</title>
        <authorList>
            <person name="Dohm J.C."/>
            <person name="Minoche A.E."/>
            <person name="Holtgrawe D."/>
            <person name="Capella-Gutierrez S."/>
            <person name="Zakrzewski F."/>
            <person name="Tafer H."/>
            <person name="Rupp O."/>
            <person name="Sorensen T.R."/>
            <person name="Stracke R."/>
            <person name="Reinhardt R."/>
            <person name="Goesmann A."/>
            <person name="Kraft T."/>
            <person name="Schulz B."/>
            <person name="Stadler P.F."/>
            <person name="Schmidt T."/>
            <person name="Gabaldon T."/>
            <person name="Lehrach H."/>
            <person name="Weisshaar B."/>
            <person name="Himmelbauer H."/>
        </authorList>
    </citation>
    <scope>NUCLEOTIDE SEQUENCE [LARGE SCALE GENOMIC DNA]</scope>
    <source>
        <tissue evidence="2">Taproot</tissue>
    </source>
</reference>
<feature type="non-terminal residue" evidence="2">
    <location>
        <position position="1"/>
    </location>
</feature>
<organism evidence="2 3">
    <name type="scientific">Beta vulgaris subsp. vulgaris</name>
    <name type="common">Beet</name>
    <dbReference type="NCBI Taxonomy" id="3555"/>
    <lineage>
        <taxon>Eukaryota</taxon>
        <taxon>Viridiplantae</taxon>
        <taxon>Streptophyta</taxon>
        <taxon>Embryophyta</taxon>
        <taxon>Tracheophyta</taxon>
        <taxon>Spermatophyta</taxon>
        <taxon>Magnoliopsida</taxon>
        <taxon>eudicotyledons</taxon>
        <taxon>Gunneridae</taxon>
        <taxon>Pentapetalae</taxon>
        <taxon>Caryophyllales</taxon>
        <taxon>Chenopodiaceae</taxon>
        <taxon>Betoideae</taxon>
        <taxon>Beta</taxon>
    </lineage>
</organism>
<sequence length="101" mass="11681">KLLEVNLMFSPQVADAILGSNQYKISHFDHQHIAQLCERANLFNRALEYYVDMADIKRVLLMGLNSGMIKPETILSYFGRHTPENCVEILREIMKFNPVQV</sequence>
<name>A0A0J8AXQ0_BETVV</name>
<dbReference type="GO" id="GO:0032051">
    <property type="term" value="F:clathrin light chain binding"/>
    <property type="evidence" value="ECO:0007669"/>
    <property type="project" value="TreeGrafter"/>
</dbReference>
<dbReference type="Pfam" id="PF00637">
    <property type="entry name" value="Clathrin"/>
    <property type="match status" value="1"/>
</dbReference>
<dbReference type="InterPro" id="IPR016024">
    <property type="entry name" value="ARM-type_fold"/>
</dbReference>
<feature type="repeat" description="CHCR" evidence="1">
    <location>
        <begin position="1"/>
        <end position="101"/>
    </location>
</feature>
<protein>
    <recommendedName>
        <fullName evidence="4">Clathrin heavy chain linker core motif domain-containing protein</fullName>
    </recommendedName>
</protein>
<keyword evidence="3" id="KW-1185">Reference proteome</keyword>
<dbReference type="GO" id="GO:0006886">
    <property type="term" value="P:intracellular protein transport"/>
    <property type="evidence" value="ECO:0007669"/>
    <property type="project" value="UniProtKB-UniRule"/>
</dbReference>
<evidence type="ECO:0000313" key="2">
    <source>
        <dbReference type="EMBL" id="KMS93506.1"/>
    </source>
</evidence>
<dbReference type="PROSITE" id="PS50236">
    <property type="entry name" value="CHCR"/>
    <property type="match status" value="1"/>
</dbReference>
<evidence type="ECO:0008006" key="4">
    <source>
        <dbReference type="Google" id="ProtNLM"/>
    </source>
</evidence>
<dbReference type="eggNOG" id="KOG0985">
    <property type="taxonomic scope" value="Eukaryota"/>
</dbReference>
<dbReference type="GO" id="GO:0006898">
    <property type="term" value="P:receptor-mediated endocytosis"/>
    <property type="evidence" value="ECO:0007669"/>
    <property type="project" value="TreeGrafter"/>
</dbReference>
<dbReference type="OrthoDB" id="1641928at2759"/>
<dbReference type="EMBL" id="KQ101980">
    <property type="protein sequence ID" value="KMS93506.1"/>
    <property type="molecule type" value="Genomic_DNA"/>
</dbReference>
<dbReference type="GO" id="GO:0071439">
    <property type="term" value="C:clathrin complex"/>
    <property type="evidence" value="ECO:0007669"/>
    <property type="project" value="TreeGrafter"/>
</dbReference>
<dbReference type="PANTHER" id="PTHR10292">
    <property type="entry name" value="CLATHRIN HEAVY CHAIN RELATED"/>
    <property type="match status" value="1"/>
</dbReference>
<dbReference type="PANTHER" id="PTHR10292:SF1">
    <property type="entry name" value="CLATHRIN HEAVY CHAIN"/>
    <property type="match status" value="1"/>
</dbReference>